<dbReference type="PANTHER" id="PTHR10657">
    <property type="entry name" value="PEPTIDYL-PROLYL CIS-TRANS ISOMERASE"/>
    <property type="match status" value="1"/>
</dbReference>
<dbReference type="PANTHER" id="PTHR10657:SF4">
    <property type="entry name" value="PEPTIDYL-PROLYL CIS-TRANS ISOMERASE-RELATED"/>
    <property type="match status" value="1"/>
</dbReference>
<evidence type="ECO:0000256" key="11">
    <source>
        <dbReference type="ARBA" id="ARBA00023235"/>
    </source>
</evidence>
<evidence type="ECO:0000256" key="2">
    <source>
        <dbReference type="ARBA" id="ARBA00004147"/>
    </source>
</evidence>
<dbReference type="AlphaFoldDB" id="A0AAD8LRQ8"/>
<proteinExistence type="predicted"/>
<dbReference type="EC" id="5.2.1.8" evidence="15"/>
<evidence type="ECO:0000256" key="8">
    <source>
        <dbReference type="ARBA" id="ARBA00023026"/>
    </source>
</evidence>
<organism evidence="17 18">
    <name type="scientific">Babesia gibsoni</name>
    <dbReference type="NCBI Taxonomy" id="33632"/>
    <lineage>
        <taxon>Eukaryota</taxon>
        <taxon>Sar</taxon>
        <taxon>Alveolata</taxon>
        <taxon>Apicomplexa</taxon>
        <taxon>Aconoidasida</taxon>
        <taxon>Piroplasmida</taxon>
        <taxon>Babesiidae</taxon>
        <taxon>Babesia</taxon>
    </lineage>
</organism>
<comment type="subunit">
    <text evidence="13">Interacts with host FBXW7; leading to FBXW7 autoubiquitination and subsequent degradation.</text>
</comment>
<feature type="domain" description="PpiC" evidence="16">
    <location>
        <begin position="7"/>
        <end position="122"/>
    </location>
</feature>
<dbReference type="Proteomes" id="UP001230268">
    <property type="component" value="Unassembled WGS sequence"/>
</dbReference>
<evidence type="ECO:0000256" key="7">
    <source>
        <dbReference type="ARBA" id="ARBA00022729"/>
    </source>
</evidence>
<dbReference type="PROSITE" id="PS50198">
    <property type="entry name" value="PPIC_PPIASE_2"/>
    <property type="match status" value="1"/>
</dbReference>
<keyword evidence="8" id="KW-0843">Virulence</keyword>
<accession>A0AAD8LRQ8</accession>
<name>A0AAD8LRQ8_BABGI</name>
<dbReference type="GO" id="GO:0042025">
    <property type="term" value="C:host cell nucleus"/>
    <property type="evidence" value="ECO:0007669"/>
    <property type="project" value="UniProtKB-SubCell"/>
</dbReference>
<keyword evidence="11 14" id="KW-0413">Isomerase</keyword>
<dbReference type="GO" id="GO:0005829">
    <property type="term" value="C:cytosol"/>
    <property type="evidence" value="ECO:0007669"/>
    <property type="project" value="TreeGrafter"/>
</dbReference>
<keyword evidence="10" id="KW-1035">Host cytoplasm</keyword>
<dbReference type="FunFam" id="3.10.50.40:FF:000010">
    <property type="entry name" value="Peptidyl-prolyl cis-trans isomerase Pin1"/>
    <property type="match status" value="1"/>
</dbReference>
<keyword evidence="9 14" id="KW-0697">Rotamase</keyword>
<dbReference type="GO" id="GO:0005576">
    <property type="term" value="C:extracellular region"/>
    <property type="evidence" value="ECO:0007669"/>
    <property type="project" value="UniProtKB-SubCell"/>
</dbReference>
<dbReference type="SUPFAM" id="SSF54534">
    <property type="entry name" value="FKBP-like"/>
    <property type="match status" value="1"/>
</dbReference>
<evidence type="ECO:0000313" key="17">
    <source>
        <dbReference type="EMBL" id="KAK1443352.1"/>
    </source>
</evidence>
<evidence type="ECO:0000256" key="13">
    <source>
        <dbReference type="ARBA" id="ARBA00066165"/>
    </source>
</evidence>
<comment type="subcellular location">
    <subcellularLocation>
        <location evidence="3">Host cytoplasm</location>
    </subcellularLocation>
    <subcellularLocation>
        <location evidence="2">Host nucleus</location>
    </subcellularLocation>
    <subcellularLocation>
        <location evidence="4">Secreted</location>
    </subcellularLocation>
</comment>
<keyword evidence="18" id="KW-1185">Reference proteome</keyword>
<evidence type="ECO:0000256" key="14">
    <source>
        <dbReference type="PROSITE-ProRule" id="PRU00278"/>
    </source>
</evidence>
<dbReference type="GO" id="GO:0003755">
    <property type="term" value="F:peptidyl-prolyl cis-trans isomerase activity"/>
    <property type="evidence" value="ECO:0007669"/>
    <property type="project" value="UniProtKB-UniRule"/>
</dbReference>
<comment type="catalytic activity">
    <reaction evidence="1 15">
        <text>[protein]-peptidylproline (omega=180) = [protein]-peptidylproline (omega=0)</text>
        <dbReference type="Rhea" id="RHEA:16237"/>
        <dbReference type="Rhea" id="RHEA-COMP:10747"/>
        <dbReference type="Rhea" id="RHEA-COMP:10748"/>
        <dbReference type="ChEBI" id="CHEBI:83833"/>
        <dbReference type="ChEBI" id="CHEBI:83834"/>
        <dbReference type="EC" id="5.2.1.8"/>
    </reaction>
</comment>
<keyword evidence="5" id="KW-0964">Secreted</keyword>
<evidence type="ECO:0000256" key="15">
    <source>
        <dbReference type="RuleBase" id="RU363014"/>
    </source>
</evidence>
<comment type="caution">
    <text evidence="17">The sequence shown here is derived from an EMBL/GenBank/DDBJ whole genome shotgun (WGS) entry which is preliminary data.</text>
</comment>
<dbReference type="InterPro" id="IPR051370">
    <property type="entry name" value="PPIase_Pin1"/>
</dbReference>
<evidence type="ECO:0000256" key="1">
    <source>
        <dbReference type="ARBA" id="ARBA00000971"/>
    </source>
</evidence>
<evidence type="ECO:0000256" key="5">
    <source>
        <dbReference type="ARBA" id="ARBA00022525"/>
    </source>
</evidence>
<evidence type="ECO:0000256" key="10">
    <source>
        <dbReference type="ARBA" id="ARBA00023200"/>
    </source>
</evidence>
<evidence type="ECO:0000256" key="12">
    <source>
        <dbReference type="ARBA" id="ARBA00054022"/>
    </source>
</evidence>
<evidence type="ECO:0000256" key="9">
    <source>
        <dbReference type="ARBA" id="ARBA00023110"/>
    </source>
</evidence>
<keyword evidence="7" id="KW-0732">Signal</keyword>
<dbReference type="InterPro" id="IPR000297">
    <property type="entry name" value="PPIase_PpiC"/>
</dbReference>
<keyword evidence="6" id="KW-1048">Host nucleus</keyword>
<dbReference type="EMBL" id="JAVEPI010000002">
    <property type="protein sequence ID" value="KAK1443352.1"/>
    <property type="molecule type" value="Genomic_DNA"/>
</dbReference>
<evidence type="ECO:0000259" key="16">
    <source>
        <dbReference type="PROSITE" id="PS50198"/>
    </source>
</evidence>
<protein>
    <recommendedName>
        <fullName evidence="15">Peptidyl-prolyl cis-trans isomerase</fullName>
        <ecNumber evidence="15">5.2.1.8</ecNumber>
    </recommendedName>
</protein>
<evidence type="ECO:0000256" key="4">
    <source>
        <dbReference type="ARBA" id="ARBA00004613"/>
    </source>
</evidence>
<dbReference type="InterPro" id="IPR046357">
    <property type="entry name" value="PPIase_dom_sf"/>
</dbReference>
<reference evidence="17" key="1">
    <citation type="submission" date="2023-08" db="EMBL/GenBank/DDBJ databases">
        <title>Draft sequence of the Babesia gibsoni genome.</title>
        <authorList>
            <person name="Yamagishi J.Y."/>
            <person name="Xuan X.X."/>
        </authorList>
    </citation>
    <scope>NUCLEOTIDE SEQUENCE</scope>
    <source>
        <strain evidence="17">Azabu</strain>
    </source>
</reference>
<sequence>MSQQNLPSRVRCAHILLKHTGSRNPINRNNNMPVTRNKEEAIKQMKLNLEHIKRSEAPDRAFKDMAMKISECSSARAGGDLGFFTFSQMQQSFSEAAFALNVGEVSDIVDSASGIHLIYRIA</sequence>
<evidence type="ECO:0000313" key="18">
    <source>
        <dbReference type="Proteomes" id="UP001230268"/>
    </source>
</evidence>
<evidence type="ECO:0000256" key="6">
    <source>
        <dbReference type="ARBA" id="ARBA00022562"/>
    </source>
</evidence>
<dbReference type="Pfam" id="PF00639">
    <property type="entry name" value="Rotamase"/>
    <property type="match status" value="1"/>
</dbReference>
<dbReference type="GO" id="GO:0030430">
    <property type="term" value="C:host cell cytoplasm"/>
    <property type="evidence" value="ECO:0007669"/>
    <property type="project" value="UniProtKB-SubCell"/>
</dbReference>
<evidence type="ECO:0000256" key="3">
    <source>
        <dbReference type="ARBA" id="ARBA00004192"/>
    </source>
</evidence>
<gene>
    <name evidence="17" type="ORF">BgAZ_202280</name>
</gene>
<dbReference type="GO" id="GO:0005634">
    <property type="term" value="C:nucleus"/>
    <property type="evidence" value="ECO:0007669"/>
    <property type="project" value="TreeGrafter"/>
</dbReference>
<comment type="function">
    <text evidence="12">Peptidyl-prolyl cis/trans isomerase (PPIase) that acts as a key virulence factor by promoting host leukocyte transformation. Binds to and isomerizes specific phosphorylated Ser/Thr-Pro (pSer/Thr-Pro) motifs in a subset of proteins, resulting in conformational changes in the proteins. Promotes host leukocyte transformation by binding to phosphorylated host FBXW7, disrupting dimerization and promoting FBXW7 autoubiquitination and subsequent degradation. Degradation of host FBXW7, leads to stabilization of JUN, which promotes cell transformation.</text>
</comment>
<dbReference type="Gene3D" id="3.10.50.40">
    <property type="match status" value="1"/>
</dbReference>